<keyword evidence="3 6" id="KW-1133">Transmembrane helix</keyword>
<keyword evidence="2 6" id="KW-0256">Endoplasmic reticulum</keyword>
<dbReference type="GO" id="GO:0012507">
    <property type="term" value="C:ER to Golgi transport vesicle membrane"/>
    <property type="evidence" value="ECO:0007669"/>
    <property type="project" value="UniProtKB-SubCell"/>
</dbReference>
<dbReference type="PANTHER" id="PTHR31792">
    <property type="entry name" value="VACUOLAR ATPASE ASSEMBLY INTEGRAL MEMBRANE PROTEIN VMA21"/>
    <property type="match status" value="1"/>
</dbReference>
<keyword evidence="5 6" id="KW-0968">Cytoplasmic vesicle</keyword>
<evidence type="ECO:0000256" key="6">
    <source>
        <dbReference type="HAMAP-Rule" id="MF_03058"/>
    </source>
</evidence>
<keyword evidence="4 6" id="KW-0472">Membrane</keyword>
<dbReference type="RefSeq" id="XP_011304607.1">
    <property type="nucleotide sequence ID" value="XM_011306305.1"/>
</dbReference>
<dbReference type="InterPro" id="IPR019013">
    <property type="entry name" value="Vma21"/>
</dbReference>
<gene>
    <name evidence="8" type="primary">LOC105267442</name>
</gene>
<proteinExistence type="inferred from homology"/>
<organism evidence="7 8">
    <name type="scientific">Fopius arisanus</name>
    <dbReference type="NCBI Taxonomy" id="64838"/>
    <lineage>
        <taxon>Eukaryota</taxon>
        <taxon>Metazoa</taxon>
        <taxon>Ecdysozoa</taxon>
        <taxon>Arthropoda</taxon>
        <taxon>Hexapoda</taxon>
        <taxon>Insecta</taxon>
        <taxon>Pterygota</taxon>
        <taxon>Neoptera</taxon>
        <taxon>Endopterygota</taxon>
        <taxon>Hymenoptera</taxon>
        <taxon>Apocrita</taxon>
        <taxon>Ichneumonoidea</taxon>
        <taxon>Braconidae</taxon>
        <taxon>Opiinae</taxon>
        <taxon>Fopius</taxon>
    </lineage>
</organism>
<dbReference type="PANTHER" id="PTHR31792:SF6">
    <property type="entry name" value="VACUOLAR ATPASE ASSEMBLY INTEGRAL MEMBRANE PROTEIN VMA21 HOMOLOG"/>
    <property type="match status" value="1"/>
</dbReference>
<dbReference type="Proteomes" id="UP000694866">
    <property type="component" value="Unplaced"/>
</dbReference>
<dbReference type="GO" id="GO:0005789">
    <property type="term" value="C:endoplasmic reticulum membrane"/>
    <property type="evidence" value="ECO:0007669"/>
    <property type="project" value="UniProtKB-SubCell"/>
</dbReference>
<comment type="subcellular location">
    <subcellularLocation>
        <location evidence="6">Endoplasmic reticulum membrane</location>
        <topology evidence="6">Multi-pass membrane protein</topology>
    </subcellularLocation>
    <subcellularLocation>
        <location evidence="6">Endoplasmic reticulum-Golgi intermediate compartment membrane</location>
        <topology evidence="6">Multi-pass membrane protein</topology>
    </subcellularLocation>
    <subcellularLocation>
        <location evidence="6">Cytoplasmic vesicle</location>
        <location evidence="6">COPII-coated vesicle membrane</location>
        <topology evidence="6">Multi-pass membrane protein</topology>
    </subcellularLocation>
</comment>
<feature type="transmembrane region" description="Helical" evidence="6">
    <location>
        <begin position="20"/>
        <end position="42"/>
    </location>
</feature>
<name>A0A9R1T7Y5_9HYME</name>
<protein>
    <recommendedName>
        <fullName evidence="6">Vacuolar ATPase assembly integral membrane protein VMA21 homolog</fullName>
    </recommendedName>
</protein>
<keyword evidence="7" id="KW-1185">Reference proteome</keyword>
<accession>A0A9R1T7Y5</accession>
<evidence type="ECO:0000256" key="3">
    <source>
        <dbReference type="ARBA" id="ARBA00022989"/>
    </source>
</evidence>
<evidence type="ECO:0000313" key="8">
    <source>
        <dbReference type="RefSeq" id="XP_011304607.1"/>
    </source>
</evidence>
<dbReference type="KEGG" id="fas:105267442"/>
<dbReference type="AlphaFoldDB" id="A0A9R1T7Y5"/>
<dbReference type="GO" id="GO:0033116">
    <property type="term" value="C:endoplasmic reticulum-Golgi intermediate compartment membrane"/>
    <property type="evidence" value="ECO:0007669"/>
    <property type="project" value="UniProtKB-SubCell"/>
</dbReference>
<evidence type="ECO:0000256" key="1">
    <source>
        <dbReference type="ARBA" id="ARBA00022692"/>
    </source>
</evidence>
<evidence type="ECO:0000256" key="2">
    <source>
        <dbReference type="ARBA" id="ARBA00022824"/>
    </source>
</evidence>
<dbReference type="OrthoDB" id="160405at2759"/>
<sequence length="88" mass="9856">MSTGKVIQDLPELQVFKTVLYHCLFIIILPVLSFFLSKMFIFDGLLGLNTVPSSIYSAIVAVLVLHGALGAFIYRAYFQPEKTQSKKD</sequence>
<comment type="similarity">
    <text evidence="6">Belongs to the VMA21 family.</text>
</comment>
<keyword evidence="1 6" id="KW-0812">Transmembrane</keyword>
<dbReference type="GO" id="GO:0070072">
    <property type="term" value="P:vacuolar proton-transporting V-type ATPase complex assembly"/>
    <property type="evidence" value="ECO:0007669"/>
    <property type="project" value="UniProtKB-UniRule"/>
</dbReference>
<dbReference type="Pfam" id="PF09446">
    <property type="entry name" value="VMA21"/>
    <property type="match status" value="1"/>
</dbReference>
<comment type="function">
    <text evidence="6">Required for the assembly of the V0 complex of the vacuolar ATPase (V-ATPase) in the endoplasmic reticulum.</text>
</comment>
<dbReference type="GeneID" id="105267442"/>
<evidence type="ECO:0000313" key="7">
    <source>
        <dbReference type="Proteomes" id="UP000694866"/>
    </source>
</evidence>
<evidence type="ECO:0000256" key="4">
    <source>
        <dbReference type="ARBA" id="ARBA00023136"/>
    </source>
</evidence>
<reference evidence="8" key="1">
    <citation type="submission" date="2025-08" db="UniProtKB">
        <authorList>
            <consortium name="RefSeq"/>
        </authorList>
    </citation>
    <scope>IDENTIFICATION</scope>
    <source>
        <strain evidence="8">USDA-PBARC FA_bdor</strain>
        <tissue evidence="8">Whole organism</tissue>
    </source>
</reference>
<dbReference type="HAMAP" id="MF_03058">
    <property type="entry name" value="VMA21"/>
    <property type="match status" value="1"/>
</dbReference>
<feature type="transmembrane region" description="Helical" evidence="6">
    <location>
        <begin position="54"/>
        <end position="77"/>
    </location>
</feature>
<evidence type="ECO:0000256" key="5">
    <source>
        <dbReference type="ARBA" id="ARBA00023329"/>
    </source>
</evidence>